<comment type="subunit">
    <text evidence="3">Consists of at least two heavy chains and a number of intermediate and light chains.</text>
</comment>
<dbReference type="GO" id="GO:0005930">
    <property type="term" value="C:axoneme"/>
    <property type="evidence" value="ECO:0007669"/>
    <property type="project" value="UniProtKB-SubCell"/>
</dbReference>
<dbReference type="PANTHER" id="PTHR11886">
    <property type="entry name" value="DYNEIN LIGHT CHAIN"/>
    <property type="match status" value="1"/>
</dbReference>
<dbReference type="OrthoDB" id="6506078at2759"/>
<keyword evidence="14" id="KW-1185">Reference proteome</keyword>
<gene>
    <name evidence="13" type="ORF">WN51_10489</name>
</gene>
<dbReference type="GO" id="GO:0005874">
    <property type="term" value="C:microtubule"/>
    <property type="evidence" value="ECO:0007669"/>
    <property type="project" value="UniProtKB-KW"/>
</dbReference>
<comment type="similarity">
    <text evidence="2 12">Belongs to the dynein light chain family.</text>
</comment>
<dbReference type="SMART" id="SM01375">
    <property type="entry name" value="Dynein_light"/>
    <property type="match status" value="1"/>
</dbReference>
<dbReference type="GO" id="GO:0007017">
    <property type="term" value="P:microtubule-based process"/>
    <property type="evidence" value="ECO:0007669"/>
    <property type="project" value="InterPro"/>
</dbReference>
<evidence type="ECO:0000313" key="13">
    <source>
        <dbReference type="EMBL" id="KOX77095.1"/>
    </source>
</evidence>
<evidence type="ECO:0000256" key="3">
    <source>
        <dbReference type="ARBA" id="ARBA00011655"/>
    </source>
</evidence>
<keyword evidence="10" id="KW-0966">Cell projection</keyword>
<keyword evidence="4 12" id="KW-0963">Cytoplasm</keyword>
<dbReference type="PANTHER" id="PTHR11886:SF2">
    <property type="entry name" value="DYNEIN AXONEMAL LIGHT CHAIN 4"/>
    <property type="match status" value="1"/>
</dbReference>
<dbReference type="AlphaFoldDB" id="A0A0M9A4J6"/>
<keyword evidence="6 12" id="KW-0243">Dynein</keyword>
<dbReference type="GO" id="GO:0030286">
    <property type="term" value="C:dynein complex"/>
    <property type="evidence" value="ECO:0007669"/>
    <property type="project" value="UniProtKB-KW"/>
</dbReference>
<name>A0A0M9A4J6_9HYME</name>
<dbReference type="CDD" id="cd21453">
    <property type="entry name" value="DLC-like_DNAL4"/>
    <property type="match status" value="1"/>
</dbReference>
<comment type="subcellular location">
    <subcellularLocation>
        <location evidence="1">Cytoplasm</location>
        <location evidence="1">Cytoskeleton</location>
        <location evidence="1">Cilium axoneme</location>
    </subcellularLocation>
</comment>
<organism evidence="13 14">
    <name type="scientific">Melipona quadrifasciata</name>
    <dbReference type="NCBI Taxonomy" id="166423"/>
    <lineage>
        <taxon>Eukaryota</taxon>
        <taxon>Metazoa</taxon>
        <taxon>Ecdysozoa</taxon>
        <taxon>Arthropoda</taxon>
        <taxon>Hexapoda</taxon>
        <taxon>Insecta</taxon>
        <taxon>Pterygota</taxon>
        <taxon>Neoptera</taxon>
        <taxon>Endopterygota</taxon>
        <taxon>Hymenoptera</taxon>
        <taxon>Apocrita</taxon>
        <taxon>Aculeata</taxon>
        <taxon>Apoidea</taxon>
        <taxon>Anthophila</taxon>
        <taxon>Apidae</taxon>
        <taxon>Melipona</taxon>
    </lineage>
</organism>
<dbReference type="Pfam" id="PF01221">
    <property type="entry name" value="Dynein_light"/>
    <property type="match status" value="1"/>
</dbReference>
<dbReference type="Proteomes" id="UP000053105">
    <property type="component" value="Unassembled WGS sequence"/>
</dbReference>
<reference evidence="13 14" key="1">
    <citation type="submission" date="2015-07" db="EMBL/GenBank/DDBJ databases">
        <title>The genome of Melipona quadrifasciata.</title>
        <authorList>
            <person name="Pan H."/>
            <person name="Kapheim K."/>
        </authorList>
    </citation>
    <scope>NUCLEOTIDE SEQUENCE [LARGE SCALE GENOMIC DNA]</scope>
    <source>
        <strain evidence="13">0111107301</strain>
        <tissue evidence="13">Whole body</tissue>
    </source>
</reference>
<evidence type="ECO:0000256" key="9">
    <source>
        <dbReference type="ARBA" id="ARBA00023212"/>
    </source>
</evidence>
<protein>
    <recommendedName>
        <fullName evidence="12">Dynein light chain</fullName>
    </recommendedName>
</protein>
<evidence type="ECO:0000256" key="12">
    <source>
        <dbReference type="RuleBase" id="RU365010"/>
    </source>
</evidence>
<dbReference type="Gene3D" id="3.30.740.10">
    <property type="entry name" value="Protein Inhibitor Of Neuronal Nitric Oxide Synthase"/>
    <property type="match status" value="1"/>
</dbReference>
<evidence type="ECO:0000256" key="1">
    <source>
        <dbReference type="ARBA" id="ARBA00004430"/>
    </source>
</evidence>
<dbReference type="EMBL" id="KQ435736">
    <property type="protein sequence ID" value="KOX77095.1"/>
    <property type="molecule type" value="Genomic_DNA"/>
</dbReference>
<evidence type="ECO:0000256" key="7">
    <source>
        <dbReference type="ARBA" id="ARBA00023069"/>
    </source>
</evidence>
<keyword evidence="9 12" id="KW-0206">Cytoskeleton</keyword>
<evidence type="ECO:0000256" key="10">
    <source>
        <dbReference type="ARBA" id="ARBA00023273"/>
    </source>
</evidence>
<comment type="function">
    <text evidence="11">Force generating protein of respiratory cilia. Produces force towards the minus ends of microtubules. Dynein has ATPase activity.</text>
</comment>
<evidence type="ECO:0000256" key="4">
    <source>
        <dbReference type="ARBA" id="ARBA00022490"/>
    </source>
</evidence>
<dbReference type="FunFam" id="3.30.740.10:FF:000002">
    <property type="entry name" value="Dynein light chain"/>
    <property type="match status" value="1"/>
</dbReference>
<evidence type="ECO:0000256" key="5">
    <source>
        <dbReference type="ARBA" id="ARBA00022701"/>
    </source>
</evidence>
<evidence type="ECO:0000256" key="2">
    <source>
        <dbReference type="ARBA" id="ARBA00010156"/>
    </source>
</evidence>
<evidence type="ECO:0000313" key="14">
    <source>
        <dbReference type="Proteomes" id="UP000053105"/>
    </source>
</evidence>
<accession>A0A0M9A4J6</accession>
<evidence type="ECO:0000256" key="11">
    <source>
        <dbReference type="ARBA" id="ARBA00057688"/>
    </source>
</evidence>
<proteinExistence type="inferred from homology"/>
<sequence>MSAGEVKKIEEPLIFHTYPLCKYSDMKEEMKQEVMEICVTATEKYTDNHELAARNIKDSLDKRFGGPFHVVIGESYACAVTYQEKSLLYMYNAGNIAILVWRTISTF</sequence>
<dbReference type="InterPro" id="IPR037177">
    <property type="entry name" value="DLC_sf"/>
</dbReference>
<evidence type="ECO:0000256" key="8">
    <source>
        <dbReference type="ARBA" id="ARBA00023175"/>
    </source>
</evidence>
<dbReference type="InterPro" id="IPR001372">
    <property type="entry name" value="Dynein_light_chain_typ-1/2"/>
</dbReference>
<keyword evidence="8 12" id="KW-0505">Motor protein</keyword>
<dbReference type="STRING" id="166423.A0A0M9A4J6"/>
<evidence type="ECO:0000256" key="6">
    <source>
        <dbReference type="ARBA" id="ARBA00023017"/>
    </source>
</evidence>
<keyword evidence="5 12" id="KW-0493">Microtubule</keyword>
<dbReference type="SUPFAM" id="SSF54648">
    <property type="entry name" value="DLC"/>
    <property type="match status" value="1"/>
</dbReference>
<keyword evidence="7" id="KW-0969">Cilium</keyword>